<dbReference type="Proteomes" id="UP000053820">
    <property type="component" value="Unassembled WGS sequence"/>
</dbReference>
<sequence>MCFKFIQCAEHSCNHPSVTKQQIVDCNKRNCRFSGLHNGHTHQCTATCAQRLLPDQSIIMDTLSYPCSRCRGGMNSHAN</sequence>
<evidence type="ECO:0000313" key="1">
    <source>
        <dbReference type="EMBL" id="KIJ65169.1"/>
    </source>
</evidence>
<dbReference type="AlphaFoldDB" id="A0A0C9VHR1"/>
<proteinExistence type="predicted"/>
<dbReference type="EMBL" id="KN839844">
    <property type="protein sequence ID" value="KIJ65169.1"/>
    <property type="molecule type" value="Genomic_DNA"/>
</dbReference>
<name>A0A0C9VHR1_9AGAM</name>
<evidence type="ECO:0000313" key="2">
    <source>
        <dbReference type="Proteomes" id="UP000053820"/>
    </source>
</evidence>
<protein>
    <submittedName>
        <fullName evidence="1">Uncharacterized protein</fullName>
    </submittedName>
</protein>
<dbReference type="HOGENOM" id="CLU_180191_3_0_1"/>
<dbReference type="OrthoDB" id="3146759at2759"/>
<keyword evidence="2" id="KW-1185">Reference proteome</keyword>
<gene>
    <name evidence="1" type="ORF">HYDPIDRAFT_131516</name>
</gene>
<organism evidence="1 2">
    <name type="scientific">Hydnomerulius pinastri MD-312</name>
    <dbReference type="NCBI Taxonomy" id="994086"/>
    <lineage>
        <taxon>Eukaryota</taxon>
        <taxon>Fungi</taxon>
        <taxon>Dikarya</taxon>
        <taxon>Basidiomycota</taxon>
        <taxon>Agaricomycotina</taxon>
        <taxon>Agaricomycetes</taxon>
        <taxon>Agaricomycetidae</taxon>
        <taxon>Boletales</taxon>
        <taxon>Boletales incertae sedis</taxon>
        <taxon>Leucogyrophana</taxon>
    </lineage>
</organism>
<accession>A0A0C9VHR1</accession>
<reference evidence="1 2" key="1">
    <citation type="submission" date="2014-04" db="EMBL/GenBank/DDBJ databases">
        <title>Evolutionary Origins and Diversification of the Mycorrhizal Mutualists.</title>
        <authorList>
            <consortium name="DOE Joint Genome Institute"/>
            <consortium name="Mycorrhizal Genomics Consortium"/>
            <person name="Kohler A."/>
            <person name="Kuo A."/>
            <person name="Nagy L.G."/>
            <person name="Floudas D."/>
            <person name="Copeland A."/>
            <person name="Barry K.W."/>
            <person name="Cichocki N."/>
            <person name="Veneault-Fourrey C."/>
            <person name="LaButti K."/>
            <person name="Lindquist E.A."/>
            <person name="Lipzen A."/>
            <person name="Lundell T."/>
            <person name="Morin E."/>
            <person name="Murat C."/>
            <person name="Riley R."/>
            <person name="Ohm R."/>
            <person name="Sun H."/>
            <person name="Tunlid A."/>
            <person name="Henrissat B."/>
            <person name="Grigoriev I.V."/>
            <person name="Hibbett D.S."/>
            <person name="Martin F."/>
        </authorList>
    </citation>
    <scope>NUCLEOTIDE SEQUENCE [LARGE SCALE GENOMIC DNA]</scope>
    <source>
        <strain evidence="1 2">MD-312</strain>
    </source>
</reference>